<comment type="caution">
    <text evidence="6">The sequence shown here is derived from an EMBL/GenBank/DDBJ whole genome shotgun (WGS) entry which is preliminary data.</text>
</comment>
<dbReference type="Proteomes" id="UP001181046">
    <property type="component" value="Unassembled WGS sequence"/>
</dbReference>
<protein>
    <submittedName>
        <fullName evidence="6">Cysteine ABC transporter substrate-binding protein</fullName>
    </submittedName>
</protein>
<dbReference type="SUPFAM" id="SSF53850">
    <property type="entry name" value="Periplasmic binding protein-like II"/>
    <property type="match status" value="1"/>
</dbReference>
<evidence type="ECO:0000313" key="7">
    <source>
        <dbReference type="Proteomes" id="UP001181046"/>
    </source>
</evidence>
<sequence>MKMKKLLALVSGLLLVGLVLTGCGNSASSKSSDSKETTSALDKIKDRGKLKVAVFGDLSPYGYVDGEGEHQGYDIYLAKRLAKDLLGSEDKIEYVTVNAEERVDALKSNKVDLVLANFTKTPEREKVVDFADPYMKVAIGVVSPKSAAVTDAKDLDGKKLIVTKGTTAETYFTKEHPDVNLEKYESKSQQFQALTDGRADALADDNSYLYAWVKENPDFEVGIKEIGEVSTINPAVKKGNKELLNWVNDELKTLSADGFFEQAYEETLAPFFGADIEAKDIIATND</sequence>
<keyword evidence="7" id="KW-1185">Reference proteome</keyword>
<organism evidence="6 7">
    <name type="scientific">Enterococcus xiangfangensis</name>
    <dbReference type="NCBI Taxonomy" id="1296537"/>
    <lineage>
        <taxon>Bacteria</taxon>
        <taxon>Bacillati</taxon>
        <taxon>Bacillota</taxon>
        <taxon>Bacilli</taxon>
        <taxon>Lactobacillales</taxon>
        <taxon>Enterococcaceae</taxon>
        <taxon>Enterococcus</taxon>
    </lineage>
</organism>
<dbReference type="Pfam" id="PF00497">
    <property type="entry name" value="SBP_bac_3"/>
    <property type="match status" value="1"/>
</dbReference>
<dbReference type="InterPro" id="IPR001638">
    <property type="entry name" value="Solute-binding_3/MltF_N"/>
</dbReference>
<dbReference type="RefSeq" id="WP_311829696.1">
    <property type="nucleotide sequence ID" value="NZ_JARQAJ010000002.1"/>
</dbReference>
<dbReference type="InterPro" id="IPR051455">
    <property type="entry name" value="Bact_solute-bind_prot3"/>
</dbReference>
<evidence type="ECO:0000256" key="1">
    <source>
        <dbReference type="ARBA" id="ARBA00010333"/>
    </source>
</evidence>
<keyword evidence="3 4" id="KW-0732">Signal</keyword>
<gene>
    <name evidence="6" type="ORF">P7H27_05325</name>
</gene>
<reference evidence="6" key="1">
    <citation type="submission" date="2023-03" db="EMBL/GenBank/DDBJ databases">
        <authorList>
            <person name="Shen W."/>
            <person name="Cai J."/>
        </authorList>
    </citation>
    <scope>NUCLEOTIDE SEQUENCE</scope>
    <source>
        <strain evidence="6">P66-3</strain>
    </source>
</reference>
<dbReference type="Gene3D" id="3.40.190.10">
    <property type="entry name" value="Periplasmic binding protein-like II"/>
    <property type="match status" value="2"/>
</dbReference>
<keyword evidence="2" id="KW-0813">Transport</keyword>
<evidence type="ECO:0000259" key="5">
    <source>
        <dbReference type="SMART" id="SM00062"/>
    </source>
</evidence>
<feature type="domain" description="Solute-binding protein family 3/N-terminal" evidence="5">
    <location>
        <begin position="49"/>
        <end position="270"/>
    </location>
</feature>
<evidence type="ECO:0000256" key="3">
    <source>
        <dbReference type="ARBA" id="ARBA00022729"/>
    </source>
</evidence>
<evidence type="ECO:0000256" key="2">
    <source>
        <dbReference type="ARBA" id="ARBA00022448"/>
    </source>
</evidence>
<feature type="signal peptide" evidence="4">
    <location>
        <begin position="1"/>
        <end position="21"/>
    </location>
</feature>
<evidence type="ECO:0000313" key="6">
    <source>
        <dbReference type="EMBL" id="MDT2759180.1"/>
    </source>
</evidence>
<dbReference type="SMART" id="SM00062">
    <property type="entry name" value="PBPb"/>
    <property type="match status" value="1"/>
</dbReference>
<accession>A0ABU3F937</accession>
<comment type="similarity">
    <text evidence="1">Belongs to the bacterial solute-binding protein 3 family.</text>
</comment>
<feature type="chain" id="PRO_5045921001" evidence="4">
    <location>
        <begin position="22"/>
        <end position="286"/>
    </location>
</feature>
<dbReference type="PANTHER" id="PTHR30085:SF6">
    <property type="entry name" value="ABC TRANSPORTER GLUTAMINE-BINDING PROTEIN GLNH"/>
    <property type="match status" value="1"/>
</dbReference>
<evidence type="ECO:0000256" key="4">
    <source>
        <dbReference type="SAM" id="SignalP"/>
    </source>
</evidence>
<dbReference type="PANTHER" id="PTHR30085">
    <property type="entry name" value="AMINO ACID ABC TRANSPORTER PERMEASE"/>
    <property type="match status" value="1"/>
</dbReference>
<dbReference type="PROSITE" id="PS51257">
    <property type="entry name" value="PROKAR_LIPOPROTEIN"/>
    <property type="match status" value="1"/>
</dbReference>
<dbReference type="EMBL" id="JARQAJ010000002">
    <property type="protein sequence ID" value="MDT2759180.1"/>
    <property type="molecule type" value="Genomic_DNA"/>
</dbReference>
<proteinExistence type="inferred from homology"/>
<name>A0ABU3F937_9ENTE</name>
<dbReference type="CDD" id="cd13694">
    <property type="entry name" value="PBP2_Cysteine"/>
    <property type="match status" value="1"/>
</dbReference>